<dbReference type="Pfam" id="PF22780">
    <property type="entry name" value="HI0933_like_1st"/>
    <property type="match status" value="1"/>
</dbReference>
<dbReference type="Gene3D" id="3.50.50.60">
    <property type="entry name" value="FAD/NAD(P)-binding domain"/>
    <property type="match status" value="1"/>
</dbReference>
<dbReference type="PANTHER" id="PTHR42887">
    <property type="entry name" value="OS12G0638800 PROTEIN"/>
    <property type="match status" value="1"/>
</dbReference>
<dbReference type="AlphaFoldDB" id="A0A926HTD9"/>
<dbReference type="InterPro" id="IPR057661">
    <property type="entry name" value="RsdA/BaiN/AoA(So)_Rossmann"/>
</dbReference>
<evidence type="ECO:0000313" key="7">
    <source>
        <dbReference type="Proteomes" id="UP000651482"/>
    </source>
</evidence>
<dbReference type="NCBIfam" id="TIGR00275">
    <property type="entry name" value="aminoacetone oxidase family FAD-binding enzyme"/>
    <property type="match status" value="1"/>
</dbReference>
<proteinExistence type="predicted"/>
<organism evidence="6 7">
    <name type="scientific">Yeguia hominis</name>
    <dbReference type="NCBI Taxonomy" id="2763662"/>
    <lineage>
        <taxon>Bacteria</taxon>
        <taxon>Bacillati</taxon>
        <taxon>Bacillota</taxon>
        <taxon>Clostridia</taxon>
        <taxon>Eubacteriales</taxon>
        <taxon>Yeguiaceae</taxon>
        <taxon>Yeguia</taxon>
    </lineage>
</organism>
<dbReference type="SUPFAM" id="SSF51905">
    <property type="entry name" value="FAD/NAD(P)-binding domain"/>
    <property type="match status" value="1"/>
</dbReference>
<accession>A0A926HTD9</accession>
<comment type="caution">
    <text evidence="6">The sequence shown here is derived from an EMBL/GenBank/DDBJ whole genome shotgun (WGS) entry which is preliminary data.</text>
</comment>
<dbReference type="EMBL" id="JACRSN010000016">
    <property type="protein sequence ID" value="MBC8534381.1"/>
    <property type="molecule type" value="Genomic_DNA"/>
</dbReference>
<sequence length="398" mass="43610">MMAAGTAAENGARVLLLEKNTRPGRKLMITGKGRCNVTNHCTAQEVISNVVTNGRFLYSAVSQFCPDDTIAFFEQCGVPLKIERGNRVFPVSDRAVDIVDALAGYVRRTGVCIRQEAVQALWIEEGKLRGVLGASETRYPADRVIVACGGMSYPGTGSDGMGYRLAQQAGHTILPLRPSLVPIVCEGTDCAQMQGLSLRNCAVQVYDRQKDRVLYEDFGELLFTHFGLSGPVILSAGSHIRDMEPGRYVFRIDLKPALSPEKLDARLVRDFSQQKNRDFQHVLEGLLPRKMVPVMMRRAEMEPHEKCHSVTRAQRQRLAALMKSFEVVAEGFRPIAEAIVTAGGVSVREVQPKTMESKWLPGLYFAGEVLDVDAYTGGFNLQIAFSTGRAAGISAAVG</sequence>
<dbReference type="InterPro" id="IPR023166">
    <property type="entry name" value="BaiN-like_dom_sf"/>
</dbReference>
<keyword evidence="3" id="KW-0274">FAD</keyword>
<keyword evidence="7" id="KW-1185">Reference proteome</keyword>
<dbReference type="Pfam" id="PF03486">
    <property type="entry name" value="HI0933_like"/>
    <property type="match status" value="1"/>
</dbReference>
<dbReference type="Gene3D" id="2.40.30.10">
    <property type="entry name" value="Translation factors"/>
    <property type="match status" value="1"/>
</dbReference>
<dbReference type="Gene3D" id="1.10.8.260">
    <property type="entry name" value="HI0933 insert domain-like"/>
    <property type="match status" value="1"/>
</dbReference>
<reference evidence="6" key="1">
    <citation type="submission" date="2020-08" db="EMBL/GenBank/DDBJ databases">
        <title>Genome public.</title>
        <authorList>
            <person name="Liu C."/>
            <person name="Sun Q."/>
        </authorList>
    </citation>
    <scope>NUCLEOTIDE SEQUENCE</scope>
    <source>
        <strain evidence="6">NSJ-40</strain>
    </source>
</reference>
<dbReference type="InterPro" id="IPR036188">
    <property type="entry name" value="FAD/NAD-bd_sf"/>
</dbReference>
<dbReference type="InterPro" id="IPR055178">
    <property type="entry name" value="RsdA/BaiN/AoA(So)-like_dom"/>
</dbReference>
<name>A0A926HTD9_9FIRM</name>
<dbReference type="InterPro" id="IPR004792">
    <property type="entry name" value="BaiN-like"/>
</dbReference>
<keyword evidence="2" id="KW-0285">Flavoprotein</keyword>
<dbReference type="Proteomes" id="UP000651482">
    <property type="component" value="Unassembled WGS sequence"/>
</dbReference>
<protein>
    <submittedName>
        <fullName evidence="6">NAD(P)/FAD-dependent oxidoreductase</fullName>
    </submittedName>
</protein>
<evidence type="ECO:0000256" key="2">
    <source>
        <dbReference type="ARBA" id="ARBA00022630"/>
    </source>
</evidence>
<comment type="cofactor">
    <cofactor evidence="1">
        <name>FAD</name>
        <dbReference type="ChEBI" id="CHEBI:57692"/>
    </cofactor>
</comment>
<evidence type="ECO:0000313" key="6">
    <source>
        <dbReference type="EMBL" id="MBC8534381.1"/>
    </source>
</evidence>
<evidence type="ECO:0000259" key="5">
    <source>
        <dbReference type="Pfam" id="PF22780"/>
    </source>
</evidence>
<feature type="domain" description="RsdA/BaiN/AoA(So)-like Rossmann fold-like" evidence="4">
    <location>
        <begin position="1"/>
        <end position="392"/>
    </location>
</feature>
<dbReference type="PANTHER" id="PTHR42887:SF2">
    <property type="entry name" value="OS12G0638800 PROTEIN"/>
    <property type="match status" value="1"/>
</dbReference>
<evidence type="ECO:0000256" key="1">
    <source>
        <dbReference type="ARBA" id="ARBA00001974"/>
    </source>
</evidence>
<gene>
    <name evidence="6" type="ORF">IAG03_10355</name>
</gene>
<evidence type="ECO:0000259" key="4">
    <source>
        <dbReference type="Pfam" id="PF03486"/>
    </source>
</evidence>
<dbReference type="SUPFAM" id="SSF160996">
    <property type="entry name" value="HI0933 insert domain-like"/>
    <property type="match status" value="1"/>
</dbReference>
<evidence type="ECO:0000256" key="3">
    <source>
        <dbReference type="ARBA" id="ARBA00022827"/>
    </source>
</evidence>
<feature type="domain" description="RsdA/BaiN/AoA(So)-like insert" evidence="5">
    <location>
        <begin position="177"/>
        <end position="340"/>
    </location>
</feature>